<evidence type="ECO:0000313" key="7">
    <source>
        <dbReference type="Proteomes" id="UP000640333"/>
    </source>
</evidence>
<evidence type="ECO:0000256" key="1">
    <source>
        <dbReference type="ARBA" id="ARBA00001946"/>
    </source>
</evidence>
<dbReference type="InterPro" id="IPR001610">
    <property type="entry name" value="PAC"/>
</dbReference>
<evidence type="ECO:0000259" key="5">
    <source>
        <dbReference type="PROSITE" id="PS50887"/>
    </source>
</evidence>
<dbReference type="PROSITE" id="PS50887">
    <property type="entry name" value="GGDEF"/>
    <property type="match status" value="1"/>
</dbReference>
<dbReference type="SMART" id="SM00267">
    <property type="entry name" value="GGDEF"/>
    <property type="match status" value="1"/>
</dbReference>
<dbReference type="InterPro" id="IPR035965">
    <property type="entry name" value="PAS-like_dom_sf"/>
</dbReference>
<feature type="coiled-coil region" evidence="2">
    <location>
        <begin position="345"/>
        <end position="376"/>
    </location>
</feature>
<dbReference type="FunFam" id="3.30.70.270:FF:000001">
    <property type="entry name" value="Diguanylate cyclase domain protein"/>
    <property type="match status" value="1"/>
</dbReference>
<dbReference type="PROSITE" id="PS50113">
    <property type="entry name" value="PAC"/>
    <property type="match status" value="2"/>
</dbReference>
<dbReference type="InterPro" id="IPR000160">
    <property type="entry name" value="GGDEF_dom"/>
</dbReference>
<dbReference type="InterPro" id="IPR000700">
    <property type="entry name" value="PAS-assoc_C"/>
</dbReference>
<dbReference type="PROSITE" id="PS50112">
    <property type="entry name" value="PAS"/>
    <property type="match status" value="2"/>
</dbReference>
<sequence length="538" mass="61344">MTIFSVFTQLNQAYLLVDLSDWSIPVVNARAANMLRQTEKTLESSDLWCSRLKPLLQAGMSESDLVFHIDSALYQARCSEIVAEEQRFLAINLIPFLSSSSHQRDVFALLDNLGAYVYCKDVNYNYTYANRQVCDLFGYPLEEVIGQSDARFFGADTAKALVEGSDCYVIEDGEVIEKEEINYVPGLGEYRHYLTVKKPLHNEHGEIIGLFGISTDVTELKVAERRLRDSETKLSTILDNVGAYVYIKDSERRFRYINKKTEELFGLSSDKILGMNNYELLGDIQGEEFDRTDRQVFEAGTRMACIETFNAGDDTYYYWSVKIPLENDSGEIDQYIGMSMDITEQKKLEYQVREANRALKEKVREISHLRDELHDQAIRDALTGLYNRRFMEDKVEQTFDDRRAGACTLMMIDVDHFKKVNDELGHKKGDQVLQLLATLMQDECRVEDMVCRYGGEEFLILLPATDIHVAFRKAEWIRKRYEVLVAETYPEAAGSTISIGLASAPDHGADFSSVYHCADEALYGAKSKGRNCSVMAHI</sequence>
<dbReference type="PANTHER" id="PTHR46663">
    <property type="entry name" value="DIGUANYLATE CYCLASE DGCT-RELATED"/>
    <property type="match status" value="1"/>
</dbReference>
<gene>
    <name evidence="6" type="ORF">IOQ59_08720</name>
</gene>
<dbReference type="Pfam" id="PF08448">
    <property type="entry name" value="PAS_4"/>
    <property type="match status" value="2"/>
</dbReference>
<feature type="domain" description="PAS" evidence="3">
    <location>
        <begin position="102"/>
        <end position="148"/>
    </location>
</feature>
<dbReference type="EMBL" id="JADEYS010000007">
    <property type="protein sequence ID" value="MBE9397342.1"/>
    <property type="molecule type" value="Genomic_DNA"/>
</dbReference>
<evidence type="ECO:0000313" key="6">
    <source>
        <dbReference type="EMBL" id="MBE9397342.1"/>
    </source>
</evidence>
<dbReference type="SUPFAM" id="SSF55073">
    <property type="entry name" value="Nucleotide cyclase"/>
    <property type="match status" value="1"/>
</dbReference>
<protein>
    <submittedName>
        <fullName evidence="6">Diguanylate cyclase</fullName>
    </submittedName>
</protein>
<dbReference type="GO" id="GO:0003824">
    <property type="term" value="F:catalytic activity"/>
    <property type="evidence" value="ECO:0007669"/>
    <property type="project" value="UniProtKB-ARBA"/>
</dbReference>
<feature type="domain" description="PAS" evidence="3">
    <location>
        <begin position="230"/>
        <end position="300"/>
    </location>
</feature>
<feature type="domain" description="PAC" evidence="4">
    <location>
        <begin position="302"/>
        <end position="354"/>
    </location>
</feature>
<comment type="caution">
    <text evidence="6">The sequence shown here is derived from an EMBL/GenBank/DDBJ whole genome shotgun (WGS) entry which is preliminary data.</text>
</comment>
<dbReference type="InterPro" id="IPR043128">
    <property type="entry name" value="Rev_trsase/Diguanyl_cyclase"/>
</dbReference>
<dbReference type="CDD" id="cd00130">
    <property type="entry name" value="PAS"/>
    <property type="match status" value="2"/>
</dbReference>
<feature type="domain" description="GGDEF" evidence="5">
    <location>
        <begin position="405"/>
        <end position="538"/>
    </location>
</feature>
<dbReference type="Proteomes" id="UP000640333">
    <property type="component" value="Unassembled WGS sequence"/>
</dbReference>
<dbReference type="SMART" id="SM00086">
    <property type="entry name" value="PAC"/>
    <property type="match status" value="2"/>
</dbReference>
<accession>A0A8J7FC36</accession>
<dbReference type="PANTHER" id="PTHR46663:SF4">
    <property type="entry name" value="DIGUANYLATE CYCLASE DGCT-RELATED"/>
    <property type="match status" value="1"/>
</dbReference>
<comment type="cofactor">
    <cofactor evidence="1">
        <name>Mg(2+)</name>
        <dbReference type="ChEBI" id="CHEBI:18420"/>
    </cofactor>
</comment>
<dbReference type="InterPro" id="IPR013656">
    <property type="entry name" value="PAS_4"/>
</dbReference>
<dbReference type="NCBIfam" id="TIGR00229">
    <property type="entry name" value="sensory_box"/>
    <property type="match status" value="2"/>
</dbReference>
<keyword evidence="2" id="KW-0175">Coiled coil</keyword>
<name>A0A8J7FC36_9GAMM</name>
<organism evidence="6 7">
    <name type="scientific">Pontibacterium sinense</name>
    <dbReference type="NCBI Taxonomy" id="2781979"/>
    <lineage>
        <taxon>Bacteria</taxon>
        <taxon>Pseudomonadati</taxon>
        <taxon>Pseudomonadota</taxon>
        <taxon>Gammaproteobacteria</taxon>
        <taxon>Oceanospirillales</taxon>
        <taxon>Oceanospirillaceae</taxon>
        <taxon>Pontibacterium</taxon>
    </lineage>
</organism>
<dbReference type="RefSeq" id="WP_193952894.1">
    <property type="nucleotide sequence ID" value="NZ_JADEYS010000007.1"/>
</dbReference>
<dbReference type="Gene3D" id="3.30.450.20">
    <property type="entry name" value="PAS domain"/>
    <property type="match status" value="2"/>
</dbReference>
<dbReference type="SMART" id="SM00091">
    <property type="entry name" value="PAS"/>
    <property type="match status" value="2"/>
</dbReference>
<keyword evidence="7" id="KW-1185">Reference proteome</keyword>
<feature type="domain" description="PAC" evidence="4">
    <location>
        <begin position="177"/>
        <end position="229"/>
    </location>
</feature>
<dbReference type="SUPFAM" id="SSF55785">
    <property type="entry name" value="PYP-like sensor domain (PAS domain)"/>
    <property type="match status" value="2"/>
</dbReference>
<dbReference type="AlphaFoldDB" id="A0A8J7FC36"/>
<proteinExistence type="predicted"/>
<dbReference type="CDD" id="cd01949">
    <property type="entry name" value="GGDEF"/>
    <property type="match status" value="1"/>
</dbReference>
<dbReference type="NCBIfam" id="TIGR00254">
    <property type="entry name" value="GGDEF"/>
    <property type="match status" value="1"/>
</dbReference>
<evidence type="ECO:0000256" key="2">
    <source>
        <dbReference type="SAM" id="Coils"/>
    </source>
</evidence>
<evidence type="ECO:0000259" key="3">
    <source>
        <dbReference type="PROSITE" id="PS50112"/>
    </source>
</evidence>
<dbReference type="Gene3D" id="3.30.70.270">
    <property type="match status" value="1"/>
</dbReference>
<dbReference type="Pfam" id="PF00990">
    <property type="entry name" value="GGDEF"/>
    <property type="match status" value="1"/>
</dbReference>
<dbReference type="InterPro" id="IPR052163">
    <property type="entry name" value="DGC-Regulatory_Protein"/>
</dbReference>
<reference evidence="6" key="1">
    <citation type="submission" date="2020-10" db="EMBL/GenBank/DDBJ databases">
        <title>Bacterium isolated from coastal waters sediment.</title>
        <authorList>
            <person name="Chen R.-J."/>
            <person name="Lu D.-C."/>
            <person name="Zhu K.-L."/>
            <person name="Du Z.-J."/>
        </authorList>
    </citation>
    <scope>NUCLEOTIDE SEQUENCE</scope>
    <source>
        <strain evidence="6">N1Y112</strain>
    </source>
</reference>
<dbReference type="InterPro" id="IPR000014">
    <property type="entry name" value="PAS"/>
</dbReference>
<dbReference type="InterPro" id="IPR029787">
    <property type="entry name" value="Nucleotide_cyclase"/>
</dbReference>
<evidence type="ECO:0000259" key="4">
    <source>
        <dbReference type="PROSITE" id="PS50113"/>
    </source>
</evidence>